<evidence type="ECO:0000256" key="5">
    <source>
        <dbReference type="ARBA" id="ARBA00022989"/>
    </source>
</evidence>
<evidence type="ECO:0000256" key="3">
    <source>
        <dbReference type="ARBA" id="ARBA00022475"/>
    </source>
</evidence>
<organism evidence="8">
    <name type="scientific">Leptolyngbya sp. NK1-12</name>
    <dbReference type="NCBI Taxonomy" id="2547451"/>
    <lineage>
        <taxon>Bacteria</taxon>
        <taxon>Bacillati</taxon>
        <taxon>Cyanobacteriota</taxon>
        <taxon>Cyanophyceae</taxon>
        <taxon>Leptolyngbyales</taxon>
        <taxon>Leptolyngbyaceae</taxon>
        <taxon>Leptolyngbya group</taxon>
        <taxon>Leptolyngbya</taxon>
    </lineage>
</organism>
<dbReference type="AlphaFoldDB" id="A0AA96WGI0"/>
<feature type="transmembrane region" description="Helical" evidence="7">
    <location>
        <begin position="197"/>
        <end position="217"/>
    </location>
</feature>
<feature type="transmembrane region" description="Helical" evidence="7">
    <location>
        <begin position="249"/>
        <end position="270"/>
    </location>
</feature>
<evidence type="ECO:0000256" key="4">
    <source>
        <dbReference type="ARBA" id="ARBA00022692"/>
    </source>
</evidence>
<accession>A0AA96WGI0</accession>
<dbReference type="GO" id="GO:0005886">
    <property type="term" value="C:plasma membrane"/>
    <property type="evidence" value="ECO:0007669"/>
    <property type="project" value="UniProtKB-SubCell"/>
</dbReference>
<feature type="transmembrane region" description="Helical" evidence="7">
    <location>
        <begin position="341"/>
        <end position="358"/>
    </location>
</feature>
<gene>
    <name evidence="8" type="ORF">HJG54_20605</name>
</gene>
<dbReference type="PANTHER" id="PTHR30250:SF10">
    <property type="entry name" value="LIPOPOLYSACCHARIDE BIOSYNTHESIS PROTEIN WZXC"/>
    <property type="match status" value="1"/>
</dbReference>
<feature type="transmembrane region" description="Helical" evidence="7">
    <location>
        <begin position="105"/>
        <end position="124"/>
    </location>
</feature>
<protein>
    <submittedName>
        <fullName evidence="8">Oligosaccharide flippase family protein</fullName>
    </submittedName>
</protein>
<keyword evidence="4 7" id="KW-0812">Transmembrane</keyword>
<evidence type="ECO:0000256" key="7">
    <source>
        <dbReference type="SAM" id="Phobius"/>
    </source>
</evidence>
<evidence type="ECO:0000313" key="8">
    <source>
        <dbReference type="EMBL" id="WNZ25013.1"/>
    </source>
</evidence>
<proteinExistence type="inferred from homology"/>
<feature type="transmembrane region" description="Helical" evidence="7">
    <location>
        <begin position="130"/>
        <end position="149"/>
    </location>
</feature>
<keyword evidence="5 7" id="KW-1133">Transmembrane helix</keyword>
<keyword evidence="3" id="KW-1003">Cell membrane</keyword>
<comment type="subcellular location">
    <subcellularLocation>
        <location evidence="1">Cell membrane</location>
        <topology evidence="1">Multi-pass membrane protein</topology>
    </subcellularLocation>
</comment>
<sequence length="388" mass="43022">MALVQTFLTGLQMFSDLGIFPSIVHSKRGEDPAFLNTAWTLQVIRGIVLWVGTCIIAAPIARFYDEPMLMQLLPVAGLSALIDGTASTKLATANRQLALKQLTTLEISIYAISLSVMIVGAWLYRSVWVLLLGGLIGSLLKSIASHVLLKGERNSFCWDKEAFHELQQFGQWIFLSTIIAFFALQGDRLALGWLLDVRFLGIYTVALGLSSAVESIVTQMNSKVLFPSYAELIRERPAALYRVLRKARLILIALSSSFAIFLVLFGKPLIDLLYDERYLEAGWILRVLAIGFLGRVLSVTYEDILLAKGQTFKTMLLTSIGALFQLNSMLLGYSLAGPQGVIIGIAATEWLTYIAYALYFNRLSLWQPELDFPVVALAGCLTLIVYYT</sequence>
<dbReference type="PANTHER" id="PTHR30250">
    <property type="entry name" value="PST FAMILY PREDICTED COLANIC ACID TRANSPORTER"/>
    <property type="match status" value="1"/>
</dbReference>
<feature type="transmembrane region" description="Helical" evidence="7">
    <location>
        <begin position="42"/>
        <end position="64"/>
    </location>
</feature>
<dbReference type="EMBL" id="CP053586">
    <property type="protein sequence ID" value="WNZ25013.1"/>
    <property type="molecule type" value="Genomic_DNA"/>
</dbReference>
<keyword evidence="6 7" id="KW-0472">Membrane</keyword>
<name>A0AA96WGI0_9CYAN</name>
<feature type="transmembrane region" description="Helical" evidence="7">
    <location>
        <begin position="370"/>
        <end position="387"/>
    </location>
</feature>
<evidence type="ECO:0000256" key="1">
    <source>
        <dbReference type="ARBA" id="ARBA00004651"/>
    </source>
</evidence>
<feature type="transmembrane region" description="Helical" evidence="7">
    <location>
        <begin position="169"/>
        <end position="185"/>
    </location>
</feature>
<evidence type="ECO:0000256" key="6">
    <source>
        <dbReference type="ARBA" id="ARBA00023136"/>
    </source>
</evidence>
<reference evidence="8" key="1">
    <citation type="submission" date="2020-05" db="EMBL/GenBank/DDBJ databases">
        <authorList>
            <person name="Zhu T."/>
            <person name="Keshari N."/>
            <person name="Lu X."/>
        </authorList>
    </citation>
    <scope>NUCLEOTIDE SEQUENCE</scope>
    <source>
        <strain evidence="8">NK1-12</strain>
    </source>
</reference>
<dbReference type="InterPro" id="IPR050833">
    <property type="entry name" value="Poly_Biosynth_Transport"/>
</dbReference>
<feature type="transmembrane region" description="Helical" evidence="7">
    <location>
        <begin position="282"/>
        <end position="302"/>
    </location>
</feature>
<comment type="similarity">
    <text evidence="2">Belongs to the polysaccharide synthase family.</text>
</comment>
<dbReference type="Pfam" id="PF13440">
    <property type="entry name" value="Polysacc_synt_3"/>
    <property type="match status" value="1"/>
</dbReference>
<evidence type="ECO:0000256" key="2">
    <source>
        <dbReference type="ARBA" id="ARBA00007430"/>
    </source>
</evidence>
<feature type="transmembrane region" description="Helical" evidence="7">
    <location>
        <begin position="314"/>
        <end position="335"/>
    </location>
</feature>